<dbReference type="GO" id="GO:0016020">
    <property type="term" value="C:membrane"/>
    <property type="evidence" value="ECO:0007669"/>
    <property type="project" value="TreeGrafter"/>
</dbReference>
<dbReference type="AlphaFoldDB" id="A0A7S0B0X5"/>
<reference evidence="3" key="1">
    <citation type="submission" date="2021-01" db="EMBL/GenBank/DDBJ databases">
        <authorList>
            <person name="Corre E."/>
            <person name="Pelletier E."/>
            <person name="Niang G."/>
            <person name="Scheremetjew M."/>
            <person name="Finn R."/>
            <person name="Kale V."/>
            <person name="Holt S."/>
            <person name="Cochrane G."/>
            <person name="Meng A."/>
            <person name="Brown T."/>
            <person name="Cohen L."/>
        </authorList>
    </citation>
    <scope>NUCLEOTIDE SEQUENCE</scope>
    <source>
        <strain evidence="3">Pbaha01</strain>
    </source>
</reference>
<name>A0A7S0B0X5_9DINO</name>
<dbReference type="InterPro" id="IPR037185">
    <property type="entry name" value="EmrE-like"/>
</dbReference>
<sequence>MNLLPFLYAGGLLLASLANTVNTKLLWSLRSEGVNGEVELFNKPFLSLTLMNVAMFMAGWPGLLPICRKAMAKRSGDYEGSAEPSPRRGHFGWVVLGAAGVAFLDFTGVALYLYGYTFTPASTYEVMRAALVFFTAILLRVIFGTTLRRGQLLGLLCIGLGMAAAGGSNMIETAVWGSKKTDGPERTAGEVAVGCGLIVLGVFSIACMLVAQAKVVDALGVDFVILTGLMGAWLCVYQCVLWPVLAVVPGPDNGAAQDPYDTIVKVQNNPVIAAIGGLYLASATFYQYFLFAINAKLSPLHSVLAESMRPFCAWAISLFVYYAIDKELPLAEGLSLFSIMKFAGCILTVTGQLLFFELFACCRPKEVEVTDDELAIDRSTSLGTSGTASHTNAPSTLGTASQQGTSSSGTARAEGDGVMPVHLPHGQRLSALTAHSAAYSSTASPTIRTRATPLGRASYLSNATSLSKATWASNTSTSAQLVHGLVATRGSM</sequence>
<feature type="region of interest" description="Disordered" evidence="1">
    <location>
        <begin position="381"/>
        <end position="422"/>
    </location>
</feature>
<keyword evidence="2" id="KW-0472">Membrane</keyword>
<feature type="compositionally biased region" description="Polar residues" evidence="1">
    <location>
        <begin position="381"/>
        <end position="394"/>
    </location>
</feature>
<gene>
    <name evidence="3" type="ORF">PBAH0796_LOCUS24690</name>
</gene>
<proteinExistence type="predicted"/>
<organism evidence="3">
    <name type="scientific">Pyrodinium bahamense</name>
    <dbReference type="NCBI Taxonomy" id="73915"/>
    <lineage>
        <taxon>Eukaryota</taxon>
        <taxon>Sar</taxon>
        <taxon>Alveolata</taxon>
        <taxon>Dinophyceae</taxon>
        <taxon>Gonyaulacales</taxon>
        <taxon>Pyrocystaceae</taxon>
        <taxon>Pyrodinium</taxon>
    </lineage>
</organism>
<dbReference type="PANTHER" id="PTHR13146">
    <property type="match status" value="1"/>
</dbReference>
<feature type="compositionally biased region" description="Low complexity" evidence="1">
    <location>
        <begin position="395"/>
        <end position="411"/>
    </location>
</feature>
<evidence type="ECO:0008006" key="4">
    <source>
        <dbReference type="Google" id="ProtNLM"/>
    </source>
</evidence>
<evidence type="ECO:0000313" key="3">
    <source>
        <dbReference type="EMBL" id="CAD8380197.1"/>
    </source>
</evidence>
<feature type="transmembrane region" description="Helical" evidence="2">
    <location>
        <begin position="191"/>
        <end position="211"/>
    </location>
</feature>
<dbReference type="SUPFAM" id="SSF103481">
    <property type="entry name" value="Multidrug resistance efflux transporter EmrE"/>
    <property type="match status" value="1"/>
</dbReference>
<feature type="transmembrane region" description="Helical" evidence="2">
    <location>
        <begin position="336"/>
        <end position="356"/>
    </location>
</feature>
<keyword evidence="2" id="KW-0812">Transmembrane</keyword>
<evidence type="ECO:0000256" key="1">
    <source>
        <dbReference type="SAM" id="MobiDB-lite"/>
    </source>
</evidence>
<dbReference type="EMBL" id="HBEG01040422">
    <property type="protein sequence ID" value="CAD8380197.1"/>
    <property type="molecule type" value="Transcribed_RNA"/>
</dbReference>
<feature type="transmembrane region" description="Helical" evidence="2">
    <location>
        <begin position="303"/>
        <end position="324"/>
    </location>
</feature>
<feature type="transmembrane region" description="Helical" evidence="2">
    <location>
        <begin position="44"/>
        <end position="64"/>
    </location>
</feature>
<feature type="transmembrane region" description="Helical" evidence="2">
    <location>
        <begin position="223"/>
        <end position="245"/>
    </location>
</feature>
<feature type="transmembrane region" description="Helical" evidence="2">
    <location>
        <begin position="126"/>
        <end position="143"/>
    </location>
</feature>
<protein>
    <recommendedName>
        <fullName evidence="4">EamA domain-containing protein</fullName>
    </recommendedName>
</protein>
<accession>A0A7S0B0X5</accession>
<feature type="transmembrane region" description="Helical" evidence="2">
    <location>
        <begin position="271"/>
        <end position="291"/>
    </location>
</feature>
<keyword evidence="2" id="KW-1133">Transmembrane helix</keyword>
<evidence type="ECO:0000256" key="2">
    <source>
        <dbReference type="SAM" id="Phobius"/>
    </source>
</evidence>
<feature type="transmembrane region" description="Helical" evidence="2">
    <location>
        <begin position="152"/>
        <end position="171"/>
    </location>
</feature>
<feature type="transmembrane region" description="Helical" evidence="2">
    <location>
        <begin position="91"/>
        <end position="114"/>
    </location>
</feature>